<evidence type="ECO:0000256" key="2">
    <source>
        <dbReference type="SAM" id="MobiDB-lite"/>
    </source>
</evidence>
<evidence type="ECO:0000256" key="1">
    <source>
        <dbReference type="ARBA" id="ARBA00010311"/>
    </source>
</evidence>
<feature type="compositionally biased region" description="Polar residues" evidence="2">
    <location>
        <begin position="22"/>
        <end position="37"/>
    </location>
</feature>
<dbReference type="Proteomes" id="UP000594262">
    <property type="component" value="Unplaced"/>
</dbReference>
<evidence type="ECO:0000259" key="3">
    <source>
        <dbReference type="Pfam" id="PF14816"/>
    </source>
</evidence>
<dbReference type="RefSeq" id="XP_066922020.1">
    <property type="nucleotide sequence ID" value="XM_067065919.1"/>
</dbReference>
<reference evidence="4" key="1">
    <citation type="submission" date="2021-01" db="UniProtKB">
        <authorList>
            <consortium name="EnsemblMetazoa"/>
        </authorList>
    </citation>
    <scope>IDENTIFICATION</scope>
</reference>
<dbReference type="InterPro" id="IPR026161">
    <property type="entry name" value="FAM178"/>
</dbReference>
<sequence length="473" mass="54135">MATLSDEELNSASSESEDDLPTLSTIMTKSPSRNQPAIKTADEVLTPRRTKKHTDNDELVLGSPLRSPTTSRVRNTKTKARSLNDLLKDKAKDDDIQSKVDDIMKMKEMELDDYGENSEEKCDGNATGELYGDYSQEFSQDVDVLDDSNDSIEVKFSYALSRDFPDTFPGIELFVRPADDVDPVMLLEGLLEYFEDESIRISKADLVDEDLSRENVHEIIGQIVGDLSCQTEMKERDLWCKIWKILCFVENCEVCYAAYECLSSHFKMCSKNSINPPWIPSVIELLESVIGIGASPSIVSTIEYVYPELDTSIFESLDCSGEEQFVNARAIRKDIHRRLYTVQFITKLFTDAVQTFPGQYNVDELRAIFMLVSHLSVDKLFQSVLFDFKVLLASILDTYNDEAMWETEVENLVRDFLSLDWHHRNLLQGVESVLTSTKRGFHSVSFSTSSRYQCCHQNNQRSRKKEPIRRRRE</sequence>
<dbReference type="InterPro" id="IPR044276">
    <property type="entry name" value="CANIN_dom"/>
</dbReference>
<keyword evidence="5" id="KW-1185">Reference proteome</keyword>
<comment type="similarity">
    <text evidence="1">Belongs to the FAM178 family.</text>
</comment>
<protein>
    <recommendedName>
        <fullName evidence="3">Coiled-coil SMC6 And NSE5 INteracting (CANIN) domain-containing protein</fullName>
    </recommendedName>
</protein>
<dbReference type="GeneID" id="136809394"/>
<organism evidence="4 5">
    <name type="scientific">Clytia hemisphaerica</name>
    <dbReference type="NCBI Taxonomy" id="252671"/>
    <lineage>
        <taxon>Eukaryota</taxon>
        <taxon>Metazoa</taxon>
        <taxon>Cnidaria</taxon>
        <taxon>Hydrozoa</taxon>
        <taxon>Hydroidolina</taxon>
        <taxon>Leptothecata</taxon>
        <taxon>Obeliida</taxon>
        <taxon>Clytiidae</taxon>
        <taxon>Clytia</taxon>
    </lineage>
</organism>
<evidence type="ECO:0000313" key="5">
    <source>
        <dbReference type="Proteomes" id="UP000594262"/>
    </source>
</evidence>
<dbReference type="Pfam" id="PF14816">
    <property type="entry name" value="CANIN"/>
    <property type="match status" value="1"/>
</dbReference>
<dbReference type="PANTHER" id="PTHR16046:SF9">
    <property type="entry name" value="SMC5-SMC6 COMPLEX LOCALIZATION FACTOR PROTEIN 2"/>
    <property type="match status" value="1"/>
</dbReference>
<dbReference type="AlphaFoldDB" id="A0A7M5WI63"/>
<feature type="region of interest" description="Disordered" evidence="2">
    <location>
        <begin position="1"/>
        <end position="76"/>
    </location>
</feature>
<name>A0A7M5WI63_9CNID</name>
<proteinExistence type="inferred from homology"/>
<accession>A0A7M5WI63</accession>
<dbReference type="PANTHER" id="PTHR16046">
    <property type="entry name" value="SMC5-SMC6 COMPLEX LOCALIZATION FACTOR 2"/>
    <property type="match status" value="1"/>
</dbReference>
<dbReference type="EnsemblMetazoa" id="CLYHEMT000861.1">
    <property type="protein sequence ID" value="CLYHEMP000861.1"/>
    <property type="gene ID" value="CLYHEMG000861"/>
</dbReference>
<evidence type="ECO:0000313" key="4">
    <source>
        <dbReference type="EnsemblMetazoa" id="CLYHEMP000861.1"/>
    </source>
</evidence>
<feature type="domain" description="Coiled-coil SMC6 And NSE5 INteracting (CANIN)" evidence="3">
    <location>
        <begin position="268"/>
        <end position="440"/>
    </location>
</feature>
<feature type="compositionally biased region" description="Acidic residues" evidence="2">
    <location>
        <begin position="1"/>
        <end position="20"/>
    </location>
</feature>